<feature type="region of interest" description="Disordered" evidence="1">
    <location>
        <begin position="175"/>
        <end position="201"/>
    </location>
</feature>
<feature type="region of interest" description="Disordered" evidence="1">
    <location>
        <begin position="73"/>
        <end position="100"/>
    </location>
</feature>
<protein>
    <submittedName>
        <fullName evidence="3">Uncharacterized protein, isoform A</fullName>
    </submittedName>
</protein>
<name>B3MUT5_DROAN</name>
<evidence type="ECO:0000259" key="2">
    <source>
        <dbReference type="PROSITE" id="PS50954"/>
    </source>
</evidence>
<dbReference type="Proteomes" id="UP000007801">
    <property type="component" value="Unassembled WGS sequence"/>
</dbReference>
<dbReference type="EMBL" id="CH902624">
    <property type="protein sequence ID" value="EDV33000.1"/>
    <property type="molecule type" value="Genomic_DNA"/>
</dbReference>
<dbReference type="PROSITE" id="PS50954">
    <property type="entry name" value="LEM"/>
    <property type="match status" value="1"/>
</dbReference>
<sequence>MIPNQPLRPIYEDIRQLSDPQLSIMCQSHNIIIGPITPQNRRQAEWSLHVALIGERAKVRAQEQFARELKMRLSSDNPRSPPPSQQHFTHFSVPETPKHVPRSYWPTPGSFNQRAPPGSYRQHQMNPSLYRPCGYDENDDGGGPNILGFKVPFSLNTARQYSVKIGETLRRFQGGGEATTCSGKNTKKSNEAAHRETSQCQDNHSMLDMYQDSHQNVNQDRYLETEDEASVVASLEDSDYPSSRETERDTLSERSECDRQVEQTLHCTIGEDLRPAQNFVRSKCHDLRELQPTHPNDQSRSEYASFASTPSIYHDFPILVPMDPIPPPARRISWASPLLWFWRWQGIQRVASTNRGIQFQPIPAAERTHERDAEHELELNTINYLNEGLPPGVRDELVELMSKVPLRDDSEDEVGRLQGEGILVTRRTPIGFFRHIFQLILCDQHGILDREKVRYSFLCCCLVVCIYLSVKLIR</sequence>
<feature type="compositionally biased region" description="Basic and acidic residues" evidence="1">
    <location>
        <begin position="242"/>
        <end position="257"/>
    </location>
</feature>
<dbReference type="HOGENOM" id="CLU_576555_0_0_1"/>
<gene>
    <name evidence="3" type="primary">Dana\GF22720</name>
    <name evidence="3" type="synonym">dana_GLEANR_686</name>
    <name evidence="3" type="ORF">GF22720</name>
</gene>
<reference evidence="3 4" key="1">
    <citation type="journal article" date="2007" name="Nature">
        <title>Evolution of genes and genomes on the Drosophila phylogeny.</title>
        <authorList>
            <consortium name="Drosophila 12 Genomes Consortium"/>
            <person name="Clark A.G."/>
            <person name="Eisen M.B."/>
            <person name="Smith D.R."/>
            <person name="Bergman C.M."/>
            <person name="Oliver B."/>
            <person name="Markow T.A."/>
            <person name="Kaufman T.C."/>
            <person name="Kellis M."/>
            <person name="Gelbart W."/>
            <person name="Iyer V.N."/>
            <person name="Pollard D.A."/>
            <person name="Sackton T.B."/>
            <person name="Larracuente A.M."/>
            <person name="Singh N.D."/>
            <person name="Abad J.P."/>
            <person name="Abt D.N."/>
            <person name="Adryan B."/>
            <person name="Aguade M."/>
            <person name="Akashi H."/>
            <person name="Anderson W.W."/>
            <person name="Aquadro C.F."/>
            <person name="Ardell D.H."/>
            <person name="Arguello R."/>
            <person name="Artieri C.G."/>
            <person name="Barbash D.A."/>
            <person name="Barker D."/>
            <person name="Barsanti P."/>
            <person name="Batterham P."/>
            <person name="Batzoglou S."/>
            <person name="Begun D."/>
            <person name="Bhutkar A."/>
            <person name="Blanco E."/>
            <person name="Bosak S.A."/>
            <person name="Bradley R.K."/>
            <person name="Brand A.D."/>
            <person name="Brent M.R."/>
            <person name="Brooks A.N."/>
            <person name="Brown R.H."/>
            <person name="Butlin R.K."/>
            <person name="Caggese C."/>
            <person name="Calvi B.R."/>
            <person name="Bernardo de Carvalho A."/>
            <person name="Caspi A."/>
            <person name="Castrezana S."/>
            <person name="Celniker S.E."/>
            <person name="Chang J.L."/>
            <person name="Chapple C."/>
            <person name="Chatterji S."/>
            <person name="Chinwalla A."/>
            <person name="Civetta A."/>
            <person name="Clifton S.W."/>
            <person name="Comeron J.M."/>
            <person name="Costello J.C."/>
            <person name="Coyne J.A."/>
            <person name="Daub J."/>
            <person name="David R.G."/>
            <person name="Delcher A.L."/>
            <person name="Delehaunty K."/>
            <person name="Do C.B."/>
            <person name="Ebling H."/>
            <person name="Edwards K."/>
            <person name="Eickbush T."/>
            <person name="Evans J.D."/>
            <person name="Filipski A."/>
            <person name="Findeiss S."/>
            <person name="Freyhult E."/>
            <person name="Fulton L."/>
            <person name="Fulton R."/>
            <person name="Garcia A.C."/>
            <person name="Gardiner A."/>
            <person name="Garfield D.A."/>
            <person name="Garvin B.E."/>
            <person name="Gibson G."/>
            <person name="Gilbert D."/>
            <person name="Gnerre S."/>
            <person name="Godfrey J."/>
            <person name="Good R."/>
            <person name="Gotea V."/>
            <person name="Gravely B."/>
            <person name="Greenberg A.J."/>
            <person name="Griffiths-Jones S."/>
            <person name="Gross S."/>
            <person name="Guigo R."/>
            <person name="Gustafson E.A."/>
            <person name="Haerty W."/>
            <person name="Hahn M.W."/>
            <person name="Halligan D.L."/>
            <person name="Halpern A.L."/>
            <person name="Halter G.M."/>
            <person name="Han M.V."/>
            <person name="Heger A."/>
            <person name="Hillier L."/>
            <person name="Hinrichs A.S."/>
            <person name="Holmes I."/>
            <person name="Hoskins R.A."/>
            <person name="Hubisz M.J."/>
            <person name="Hultmark D."/>
            <person name="Huntley M.A."/>
            <person name="Jaffe D.B."/>
            <person name="Jagadeeshan S."/>
            <person name="Jeck W.R."/>
            <person name="Johnson J."/>
            <person name="Jones C.D."/>
            <person name="Jordan W.C."/>
            <person name="Karpen G.H."/>
            <person name="Kataoka E."/>
            <person name="Keightley P.D."/>
            <person name="Kheradpour P."/>
            <person name="Kirkness E.F."/>
            <person name="Koerich L.B."/>
            <person name="Kristiansen K."/>
            <person name="Kudrna D."/>
            <person name="Kulathinal R.J."/>
            <person name="Kumar S."/>
            <person name="Kwok R."/>
            <person name="Lander E."/>
            <person name="Langley C.H."/>
            <person name="Lapoint R."/>
            <person name="Lazzaro B.P."/>
            <person name="Lee S.J."/>
            <person name="Levesque L."/>
            <person name="Li R."/>
            <person name="Lin C.F."/>
            <person name="Lin M.F."/>
            <person name="Lindblad-Toh K."/>
            <person name="Llopart A."/>
            <person name="Long M."/>
            <person name="Low L."/>
            <person name="Lozovsky E."/>
            <person name="Lu J."/>
            <person name="Luo M."/>
            <person name="Machado C.A."/>
            <person name="Makalowski W."/>
            <person name="Marzo M."/>
            <person name="Matsuda M."/>
            <person name="Matzkin L."/>
            <person name="McAllister B."/>
            <person name="McBride C.S."/>
            <person name="McKernan B."/>
            <person name="McKernan K."/>
            <person name="Mendez-Lago M."/>
            <person name="Minx P."/>
            <person name="Mollenhauer M.U."/>
            <person name="Montooth K."/>
            <person name="Mount S.M."/>
            <person name="Mu X."/>
            <person name="Myers E."/>
            <person name="Negre B."/>
            <person name="Newfeld S."/>
            <person name="Nielsen R."/>
            <person name="Noor M.A."/>
            <person name="O'Grady P."/>
            <person name="Pachter L."/>
            <person name="Papaceit M."/>
            <person name="Parisi M.J."/>
            <person name="Parisi M."/>
            <person name="Parts L."/>
            <person name="Pedersen J.S."/>
            <person name="Pesole G."/>
            <person name="Phillippy A.M."/>
            <person name="Ponting C.P."/>
            <person name="Pop M."/>
            <person name="Porcelli D."/>
            <person name="Powell J.R."/>
            <person name="Prohaska S."/>
            <person name="Pruitt K."/>
            <person name="Puig M."/>
            <person name="Quesneville H."/>
            <person name="Ram K.R."/>
            <person name="Rand D."/>
            <person name="Rasmussen M.D."/>
            <person name="Reed L.K."/>
            <person name="Reenan R."/>
            <person name="Reily A."/>
            <person name="Remington K.A."/>
            <person name="Rieger T.T."/>
            <person name="Ritchie M.G."/>
            <person name="Robin C."/>
            <person name="Rogers Y.H."/>
            <person name="Rohde C."/>
            <person name="Rozas J."/>
            <person name="Rubenfield M.J."/>
            <person name="Ruiz A."/>
            <person name="Russo S."/>
            <person name="Salzberg S.L."/>
            <person name="Sanchez-Gracia A."/>
            <person name="Saranga D.J."/>
            <person name="Sato H."/>
            <person name="Schaeffer S.W."/>
            <person name="Schatz M.C."/>
            <person name="Schlenke T."/>
            <person name="Schwartz R."/>
            <person name="Segarra C."/>
            <person name="Singh R.S."/>
            <person name="Sirot L."/>
            <person name="Sirota M."/>
            <person name="Sisneros N.B."/>
            <person name="Smith C.D."/>
            <person name="Smith T.F."/>
            <person name="Spieth J."/>
            <person name="Stage D.E."/>
            <person name="Stark A."/>
            <person name="Stephan W."/>
            <person name="Strausberg R.L."/>
            <person name="Strempel S."/>
            <person name="Sturgill D."/>
            <person name="Sutton G."/>
            <person name="Sutton G.G."/>
            <person name="Tao W."/>
            <person name="Teichmann S."/>
            <person name="Tobari Y.N."/>
            <person name="Tomimura Y."/>
            <person name="Tsolas J.M."/>
            <person name="Valente V.L."/>
            <person name="Venter E."/>
            <person name="Venter J.C."/>
            <person name="Vicario S."/>
            <person name="Vieira F.G."/>
            <person name="Vilella A.J."/>
            <person name="Villasante A."/>
            <person name="Walenz B."/>
            <person name="Wang J."/>
            <person name="Wasserman M."/>
            <person name="Watts T."/>
            <person name="Wilson D."/>
            <person name="Wilson R.K."/>
            <person name="Wing R.A."/>
            <person name="Wolfner M.F."/>
            <person name="Wong A."/>
            <person name="Wong G.K."/>
            <person name="Wu C.I."/>
            <person name="Wu G."/>
            <person name="Yamamoto D."/>
            <person name="Yang H.P."/>
            <person name="Yang S.P."/>
            <person name="Yorke J.A."/>
            <person name="Yoshida K."/>
            <person name="Zdobnov E."/>
            <person name="Zhang P."/>
            <person name="Zhang Y."/>
            <person name="Zimin A.V."/>
            <person name="Baldwin J."/>
            <person name="Abdouelleil A."/>
            <person name="Abdulkadir J."/>
            <person name="Abebe A."/>
            <person name="Abera B."/>
            <person name="Abreu J."/>
            <person name="Acer S.C."/>
            <person name="Aftuck L."/>
            <person name="Alexander A."/>
            <person name="An P."/>
            <person name="Anderson E."/>
            <person name="Anderson S."/>
            <person name="Arachi H."/>
            <person name="Azer M."/>
            <person name="Bachantsang P."/>
            <person name="Barry A."/>
            <person name="Bayul T."/>
            <person name="Berlin A."/>
            <person name="Bessette D."/>
            <person name="Bloom T."/>
            <person name="Blye J."/>
            <person name="Boguslavskiy L."/>
            <person name="Bonnet C."/>
            <person name="Boukhgalter B."/>
            <person name="Bourzgui I."/>
            <person name="Brown A."/>
            <person name="Cahill P."/>
            <person name="Channer S."/>
            <person name="Cheshatsang Y."/>
            <person name="Chuda L."/>
            <person name="Citroen M."/>
            <person name="Collymore A."/>
            <person name="Cooke P."/>
            <person name="Costello M."/>
            <person name="D'Aco K."/>
            <person name="Daza R."/>
            <person name="De Haan G."/>
            <person name="DeGray S."/>
            <person name="DeMaso C."/>
            <person name="Dhargay N."/>
            <person name="Dooley K."/>
            <person name="Dooley E."/>
            <person name="Doricent M."/>
            <person name="Dorje P."/>
            <person name="Dorjee K."/>
            <person name="Dupes A."/>
            <person name="Elong R."/>
            <person name="Falk J."/>
            <person name="Farina A."/>
            <person name="Faro S."/>
            <person name="Ferguson D."/>
            <person name="Fisher S."/>
            <person name="Foley C.D."/>
            <person name="Franke A."/>
            <person name="Friedrich D."/>
            <person name="Gadbois L."/>
            <person name="Gearin G."/>
            <person name="Gearin C.R."/>
            <person name="Giannoukos G."/>
            <person name="Goode T."/>
            <person name="Graham J."/>
            <person name="Grandbois E."/>
            <person name="Grewal S."/>
            <person name="Gyaltsen K."/>
            <person name="Hafez N."/>
            <person name="Hagos B."/>
            <person name="Hall J."/>
            <person name="Henson C."/>
            <person name="Hollinger A."/>
            <person name="Honan T."/>
            <person name="Huard M.D."/>
            <person name="Hughes L."/>
            <person name="Hurhula B."/>
            <person name="Husby M.E."/>
            <person name="Kamat A."/>
            <person name="Kanga B."/>
            <person name="Kashin S."/>
            <person name="Khazanovich D."/>
            <person name="Kisner P."/>
            <person name="Lance K."/>
            <person name="Lara M."/>
            <person name="Lee W."/>
            <person name="Lennon N."/>
            <person name="Letendre F."/>
            <person name="LeVine R."/>
            <person name="Lipovsky A."/>
            <person name="Liu X."/>
            <person name="Liu J."/>
            <person name="Liu S."/>
            <person name="Lokyitsang T."/>
            <person name="Lokyitsang Y."/>
            <person name="Lubonja R."/>
            <person name="Lui A."/>
            <person name="MacDonald P."/>
            <person name="Magnisalis V."/>
            <person name="Maru K."/>
            <person name="Matthews C."/>
            <person name="McCusker W."/>
            <person name="McDonough S."/>
            <person name="Mehta T."/>
            <person name="Meldrim J."/>
            <person name="Meneus L."/>
            <person name="Mihai O."/>
            <person name="Mihalev A."/>
            <person name="Mihova T."/>
            <person name="Mittelman R."/>
            <person name="Mlenga V."/>
            <person name="Montmayeur A."/>
            <person name="Mulrain L."/>
            <person name="Navidi A."/>
            <person name="Naylor J."/>
            <person name="Negash T."/>
            <person name="Nguyen T."/>
            <person name="Nguyen N."/>
            <person name="Nicol R."/>
            <person name="Norbu C."/>
            <person name="Norbu N."/>
            <person name="Novod N."/>
            <person name="O'Neill B."/>
            <person name="Osman S."/>
            <person name="Markiewicz E."/>
            <person name="Oyono O.L."/>
            <person name="Patti C."/>
            <person name="Phunkhang P."/>
            <person name="Pierre F."/>
            <person name="Priest M."/>
            <person name="Raghuraman S."/>
            <person name="Rege F."/>
            <person name="Reyes R."/>
            <person name="Rise C."/>
            <person name="Rogov P."/>
            <person name="Ross K."/>
            <person name="Ryan E."/>
            <person name="Settipalli S."/>
            <person name="Shea T."/>
            <person name="Sherpa N."/>
            <person name="Shi L."/>
            <person name="Shih D."/>
            <person name="Sparrow T."/>
            <person name="Spaulding J."/>
            <person name="Stalker J."/>
            <person name="Stange-Thomann N."/>
            <person name="Stavropoulos S."/>
            <person name="Stone C."/>
            <person name="Strader C."/>
            <person name="Tesfaye S."/>
            <person name="Thomson T."/>
            <person name="Thoulutsang Y."/>
            <person name="Thoulutsang D."/>
            <person name="Topham K."/>
            <person name="Topping I."/>
            <person name="Tsamla T."/>
            <person name="Vassiliev H."/>
            <person name="Vo A."/>
            <person name="Wangchuk T."/>
            <person name="Wangdi T."/>
            <person name="Weiand M."/>
            <person name="Wilkinson J."/>
            <person name="Wilson A."/>
            <person name="Yadav S."/>
            <person name="Young G."/>
            <person name="Yu Q."/>
            <person name="Zembek L."/>
            <person name="Zhong D."/>
            <person name="Zimmer A."/>
            <person name="Zwirko Z."/>
            <person name="Jaffe D.B."/>
            <person name="Alvarez P."/>
            <person name="Brockman W."/>
            <person name="Butler J."/>
            <person name="Chin C."/>
            <person name="Gnerre S."/>
            <person name="Grabherr M."/>
            <person name="Kleber M."/>
            <person name="Mauceli E."/>
            <person name="MacCallum I."/>
        </authorList>
    </citation>
    <scope>NUCLEOTIDE SEQUENCE [LARGE SCALE GENOMIC DNA]</scope>
    <source>
        <strain evidence="4">Tucson 14024-0371.13</strain>
    </source>
</reference>
<evidence type="ECO:0000256" key="1">
    <source>
        <dbReference type="SAM" id="MobiDB-lite"/>
    </source>
</evidence>
<dbReference type="KEGG" id="dan:6505374"/>
<keyword evidence="4" id="KW-1185">Reference proteome</keyword>
<feature type="domain" description="LEM" evidence="2">
    <location>
        <begin position="11"/>
        <end position="55"/>
    </location>
</feature>
<dbReference type="SMART" id="SM00540">
    <property type="entry name" value="LEM"/>
    <property type="match status" value="1"/>
</dbReference>
<evidence type="ECO:0000313" key="4">
    <source>
        <dbReference type="Proteomes" id="UP000007801"/>
    </source>
</evidence>
<dbReference type="OMA" id="WRYASRG"/>
<dbReference type="AlphaFoldDB" id="B3MUT5"/>
<proteinExistence type="predicted"/>
<dbReference type="PhylomeDB" id="B3MUT5"/>
<accession>B3MUT5</accession>
<dbReference type="InterPro" id="IPR003887">
    <property type="entry name" value="LEM_dom"/>
</dbReference>
<feature type="compositionally biased region" description="Basic and acidic residues" evidence="1">
    <location>
        <begin position="188"/>
        <end position="197"/>
    </location>
</feature>
<dbReference type="eggNOG" id="ENOG502TBBE">
    <property type="taxonomic scope" value="Eukaryota"/>
</dbReference>
<dbReference type="OrthoDB" id="7863506at2759"/>
<organism evidence="3 4">
    <name type="scientific">Drosophila ananassae</name>
    <name type="common">Fruit fly</name>
    <dbReference type="NCBI Taxonomy" id="7217"/>
    <lineage>
        <taxon>Eukaryota</taxon>
        <taxon>Metazoa</taxon>
        <taxon>Ecdysozoa</taxon>
        <taxon>Arthropoda</taxon>
        <taxon>Hexapoda</taxon>
        <taxon>Insecta</taxon>
        <taxon>Pterygota</taxon>
        <taxon>Neoptera</taxon>
        <taxon>Endopterygota</taxon>
        <taxon>Diptera</taxon>
        <taxon>Brachycera</taxon>
        <taxon>Muscomorpha</taxon>
        <taxon>Ephydroidea</taxon>
        <taxon>Drosophilidae</taxon>
        <taxon>Drosophila</taxon>
        <taxon>Sophophora</taxon>
    </lineage>
</organism>
<dbReference type="GeneID" id="6505374"/>
<evidence type="ECO:0000313" key="3">
    <source>
        <dbReference type="EMBL" id="EDV33000.1"/>
    </source>
</evidence>
<feature type="region of interest" description="Disordered" evidence="1">
    <location>
        <begin position="223"/>
        <end position="257"/>
    </location>
</feature>
<dbReference type="InParanoid" id="B3MUT5"/>